<protein>
    <submittedName>
        <fullName evidence="1">Uncharacterized protein</fullName>
    </submittedName>
</protein>
<name>K1Q0E0_MAGGI</name>
<dbReference type="EMBL" id="JH818327">
    <property type="protein sequence ID" value="EKC24824.1"/>
    <property type="molecule type" value="Genomic_DNA"/>
</dbReference>
<reference evidence="1" key="1">
    <citation type="journal article" date="2012" name="Nature">
        <title>The oyster genome reveals stress adaptation and complexity of shell formation.</title>
        <authorList>
            <person name="Zhang G."/>
            <person name="Fang X."/>
            <person name="Guo X."/>
            <person name="Li L."/>
            <person name="Luo R."/>
            <person name="Xu F."/>
            <person name="Yang P."/>
            <person name="Zhang L."/>
            <person name="Wang X."/>
            <person name="Qi H."/>
            <person name="Xiong Z."/>
            <person name="Que H."/>
            <person name="Xie Y."/>
            <person name="Holland P.W."/>
            <person name="Paps J."/>
            <person name="Zhu Y."/>
            <person name="Wu F."/>
            <person name="Chen Y."/>
            <person name="Wang J."/>
            <person name="Peng C."/>
            <person name="Meng J."/>
            <person name="Yang L."/>
            <person name="Liu J."/>
            <person name="Wen B."/>
            <person name="Zhang N."/>
            <person name="Huang Z."/>
            <person name="Zhu Q."/>
            <person name="Feng Y."/>
            <person name="Mount A."/>
            <person name="Hedgecock D."/>
            <person name="Xu Z."/>
            <person name="Liu Y."/>
            <person name="Domazet-Loso T."/>
            <person name="Du Y."/>
            <person name="Sun X."/>
            <person name="Zhang S."/>
            <person name="Liu B."/>
            <person name="Cheng P."/>
            <person name="Jiang X."/>
            <person name="Li J."/>
            <person name="Fan D."/>
            <person name="Wang W."/>
            <person name="Fu W."/>
            <person name="Wang T."/>
            <person name="Wang B."/>
            <person name="Zhang J."/>
            <person name="Peng Z."/>
            <person name="Li Y."/>
            <person name="Li N."/>
            <person name="Wang J."/>
            <person name="Chen M."/>
            <person name="He Y."/>
            <person name="Tan F."/>
            <person name="Song X."/>
            <person name="Zheng Q."/>
            <person name="Huang R."/>
            <person name="Yang H."/>
            <person name="Du X."/>
            <person name="Chen L."/>
            <person name="Yang M."/>
            <person name="Gaffney P.M."/>
            <person name="Wang S."/>
            <person name="Luo L."/>
            <person name="She Z."/>
            <person name="Ming Y."/>
            <person name="Huang W."/>
            <person name="Zhang S."/>
            <person name="Huang B."/>
            <person name="Zhang Y."/>
            <person name="Qu T."/>
            <person name="Ni P."/>
            <person name="Miao G."/>
            <person name="Wang J."/>
            <person name="Wang Q."/>
            <person name="Steinberg C.E."/>
            <person name="Wang H."/>
            <person name="Li N."/>
            <person name="Qian L."/>
            <person name="Zhang G."/>
            <person name="Li Y."/>
            <person name="Yang H."/>
            <person name="Liu X."/>
            <person name="Wang J."/>
            <person name="Yin Y."/>
            <person name="Wang J."/>
        </authorList>
    </citation>
    <scope>NUCLEOTIDE SEQUENCE [LARGE SCALE GENOMIC DNA]</scope>
    <source>
        <strain evidence="1">05x7-T-G4-1.051#20</strain>
    </source>
</reference>
<accession>K1Q0E0</accession>
<dbReference type="InParanoid" id="K1Q0E0"/>
<organism evidence="1">
    <name type="scientific">Magallana gigas</name>
    <name type="common">Pacific oyster</name>
    <name type="synonym">Crassostrea gigas</name>
    <dbReference type="NCBI Taxonomy" id="29159"/>
    <lineage>
        <taxon>Eukaryota</taxon>
        <taxon>Metazoa</taxon>
        <taxon>Spiralia</taxon>
        <taxon>Lophotrochozoa</taxon>
        <taxon>Mollusca</taxon>
        <taxon>Bivalvia</taxon>
        <taxon>Autobranchia</taxon>
        <taxon>Pteriomorphia</taxon>
        <taxon>Ostreida</taxon>
        <taxon>Ostreoidea</taxon>
        <taxon>Ostreidae</taxon>
        <taxon>Magallana</taxon>
    </lineage>
</organism>
<sequence length="71" mass="8210">MVQNLSEVIYEMGRGKFWDERSDTGNPAAAHYIKQYLKPFQEEQEAAHVVPMPMVLGKVKRIASYINNREV</sequence>
<dbReference type="HOGENOM" id="CLU_2742509_0_0_1"/>
<proteinExistence type="predicted"/>
<dbReference type="AlphaFoldDB" id="K1Q0E0"/>
<evidence type="ECO:0000313" key="1">
    <source>
        <dbReference type="EMBL" id="EKC24824.1"/>
    </source>
</evidence>
<gene>
    <name evidence="1" type="ORF">CGI_10005117</name>
</gene>